<feature type="non-terminal residue" evidence="1">
    <location>
        <position position="154"/>
    </location>
</feature>
<reference evidence="1" key="1">
    <citation type="submission" date="2021-06" db="EMBL/GenBank/DDBJ databases">
        <authorList>
            <person name="Kallberg Y."/>
            <person name="Tangrot J."/>
            <person name="Rosling A."/>
        </authorList>
    </citation>
    <scope>NUCLEOTIDE SEQUENCE</scope>
    <source>
        <strain evidence="1">CL356</strain>
    </source>
</reference>
<accession>A0ACA9NG74</accession>
<comment type="caution">
    <text evidence="1">The sequence shown here is derived from an EMBL/GenBank/DDBJ whole genome shotgun (WGS) entry which is preliminary data.</text>
</comment>
<dbReference type="Proteomes" id="UP000789525">
    <property type="component" value="Unassembled WGS sequence"/>
</dbReference>
<dbReference type="EMBL" id="CAJVPT010020510">
    <property type="protein sequence ID" value="CAG8648525.1"/>
    <property type="molecule type" value="Genomic_DNA"/>
</dbReference>
<sequence>MGCWDELCLICGLRPGGGPTSLFVDRDACLNMIADSLKEQKIKYRLRKKDILEELRKLLKLFDDEEDSGDNTGYEKAVEEGSIAPGPYFPFSHEQWHGWEAIAIGVFDDDDDTGPVKGNMVTTRLVSSASGYGGYFENVEGMDGEVNTDASTNS</sequence>
<protein>
    <submittedName>
        <fullName evidence="1">4254_t:CDS:1</fullName>
    </submittedName>
</protein>
<proteinExistence type="predicted"/>
<gene>
    <name evidence="1" type="ORF">ACOLOM_LOCUS8169</name>
</gene>
<evidence type="ECO:0000313" key="1">
    <source>
        <dbReference type="EMBL" id="CAG8648525.1"/>
    </source>
</evidence>
<organism evidence="1 2">
    <name type="scientific">Acaulospora colombiana</name>
    <dbReference type="NCBI Taxonomy" id="27376"/>
    <lineage>
        <taxon>Eukaryota</taxon>
        <taxon>Fungi</taxon>
        <taxon>Fungi incertae sedis</taxon>
        <taxon>Mucoromycota</taxon>
        <taxon>Glomeromycotina</taxon>
        <taxon>Glomeromycetes</taxon>
        <taxon>Diversisporales</taxon>
        <taxon>Acaulosporaceae</taxon>
        <taxon>Acaulospora</taxon>
    </lineage>
</organism>
<evidence type="ECO:0000313" key="2">
    <source>
        <dbReference type="Proteomes" id="UP000789525"/>
    </source>
</evidence>
<keyword evidence="2" id="KW-1185">Reference proteome</keyword>
<name>A0ACA9NG74_9GLOM</name>